<organism evidence="1 2">
    <name type="scientific">Aristolochia fimbriata</name>
    <name type="common">White veined hardy Dutchman's pipe vine</name>
    <dbReference type="NCBI Taxonomy" id="158543"/>
    <lineage>
        <taxon>Eukaryota</taxon>
        <taxon>Viridiplantae</taxon>
        <taxon>Streptophyta</taxon>
        <taxon>Embryophyta</taxon>
        <taxon>Tracheophyta</taxon>
        <taxon>Spermatophyta</taxon>
        <taxon>Magnoliopsida</taxon>
        <taxon>Magnoliidae</taxon>
        <taxon>Piperales</taxon>
        <taxon>Aristolochiaceae</taxon>
        <taxon>Aristolochia</taxon>
    </lineage>
</organism>
<evidence type="ECO:0000313" key="2">
    <source>
        <dbReference type="Proteomes" id="UP000825729"/>
    </source>
</evidence>
<name>A0AAV7ESD6_ARIFI</name>
<protein>
    <submittedName>
        <fullName evidence="1">Uncharacterized protein</fullName>
    </submittedName>
</protein>
<keyword evidence="2" id="KW-1185">Reference proteome</keyword>
<dbReference type="Proteomes" id="UP000825729">
    <property type="component" value="Unassembled WGS sequence"/>
</dbReference>
<accession>A0AAV7ESD6</accession>
<sequence length="61" mass="7181">MAPRRDPHPTWRSDHSRKIRKTFYPFDPGVSSDYDNNGPVTERAMPVYLARSVVLTDYRTR</sequence>
<dbReference type="EMBL" id="JAINDJ010000003">
    <property type="protein sequence ID" value="KAG9451763.1"/>
    <property type="molecule type" value="Genomic_DNA"/>
</dbReference>
<reference evidence="1 2" key="1">
    <citation type="submission" date="2021-07" db="EMBL/GenBank/DDBJ databases">
        <title>The Aristolochia fimbriata genome: insights into angiosperm evolution, floral development and chemical biosynthesis.</title>
        <authorList>
            <person name="Jiao Y."/>
        </authorList>
    </citation>
    <scope>NUCLEOTIDE SEQUENCE [LARGE SCALE GENOMIC DNA]</scope>
    <source>
        <strain evidence="1">IBCAS-2021</strain>
        <tissue evidence="1">Leaf</tissue>
    </source>
</reference>
<gene>
    <name evidence="1" type="ORF">H6P81_004667</name>
</gene>
<dbReference type="AlphaFoldDB" id="A0AAV7ESD6"/>
<comment type="caution">
    <text evidence="1">The sequence shown here is derived from an EMBL/GenBank/DDBJ whole genome shotgun (WGS) entry which is preliminary data.</text>
</comment>
<evidence type="ECO:0000313" key="1">
    <source>
        <dbReference type="EMBL" id="KAG9451763.1"/>
    </source>
</evidence>
<proteinExistence type="predicted"/>